<name>A0A176RTP4_9GAMM</name>
<organism evidence="1 2">
    <name type="scientific">Candidatus Thiomargarita nelsonii</name>
    <dbReference type="NCBI Taxonomy" id="1003181"/>
    <lineage>
        <taxon>Bacteria</taxon>
        <taxon>Pseudomonadati</taxon>
        <taxon>Pseudomonadota</taxon>
        <taxon>Gammaproteobacteria</taxon>
        <taxon>Thiotrichales</taxon>
        <taxon>Thiotrichaceae</taxon>
        <taxon>Thiomargarita</taxon>
    </lineage>
</organism>
<evidence type="ECO:0000313" key="2">
    <source>
        <dbReference type="Proteomes" id="UP000076962"/>
    </source>
</evidence>
<dbReference type="Proteomes" id="UP000076962">
    <property type="component" value="Unassembled WGS sequence"/>
</dbReference>
<keyword evidence="2" id="KW-1185">Reference proteome</keyword>
<evidence type="ECO:0000313" key="1">
    <source>
        <dbReference type="EMBL" id="OAD19123.1"/>
    </source>
</evidence>
<dbReference type="EMBL" id="LUTY01002936">
    <property type="protein sequence ID" value="OAD19123.1"/>
    <property type="molecule type" value="Genomic_DNA"/>
</dbReference>
<gene>
    <name evidence="1" type="ORF">THIOM_005261</name>
</gene>
<reference evidence="1 2" key="1">
    <citation type="submission" date="2016-05" db="EMBL/GenBank/DDBJ databases">
        <title>Single-cell genome of chain-forming Candidatus Thiomargarita nelsonii and comparison to other large sulfur-oxidizing bacteria.</title>
        <authorList>
            <person name="Winkel M."/>
            <person name="Salman V."/>
            <person name="Woyke T."/>
            <person name="Schulz-Vogt H."/>
            <person name="Richter M."/>
            <person name="Flood B."/>
            <person name="Bailey J."/>
            <person name="Amann R."/>
            <person name="Mussmann M."/>
        </authorList>
    </citation>
    <scope>NUCLEOTIDE SEQUENCE [LARGE SCALE GENOMIC DNA]</scope>
    <source>
        <strain evidence="1 2">THI036</strain>
    </source>
</reference>
<comment type="caution">
    <text evidence="1">The sequence shown here is derived from an EMBL/GenBank/DDBJ whole genome shotgun (WGS) entry which is preliminary data.</text>
</comment>
<protein>
    <submittedName>
        <fullName evidence="1">Uncharacterized protein</fullName>
    </submittedName>
</protein>
<dbReference type="AlphaFoldDB" id="A0A176RTP4"/>
<sequence length="236" mass="27098">MITGRLSLIADPAYVDKLRRRAKQKFGAATKVVQIRPKAFAMWLLIDNETIWQRPLVGGSLKRIPLQIMTTRRQKGKVVEATLITTMTWTEKVRPLAAKLIFDWQALIKQLQSELNVTTFLTEQTLKKIAKQALATEMIMLEMQADTTQPDSQVRVIEWIVAEMRQKLLETTDKPVEDQSAMQEANPESNALLFWSVSYRMRESVRTESLSSELNLNVTSYRERIETVVSKVSIPF</sequence>
<accession>A0A176RTP4</accession>
<proteinExistence type="predicted"/>